<dbReference type="PANTHER" id="PTHR37610">
    <property type="entry name" value="CCHC-TYPE DOMAIN-CONTAINING PROTEIN"/>
    <property type="match status" value="1"/>
</dbReference>
<dbReference type="PANTHER" id="PTHR37610:SF38">
    <property type="entry name" value="RETROTRANSPOSON COPIA-LIKE N-TERMINAL DOMAIN-CONTAINING PROTEIN"/>
    <property type="match status" value="1"/>
</dbReference>
<dbReference type="EMBL" id="JAUESC010000380">
    <property type="protein sequence ID" value="KAK0592717.1"/>
    <property type="molecule type" value="Genomic_DNA"/>
</dbReference>
<reference evidence="3" key="2">
    <citation type="submission" date="2023-06" db="EMBL/GenBank/DDBJ databases">
        <authorList>
            <person name="Swenson N.G."/>
            <person name="Wegrzyn J.L."/>
            <person name="Mcevoy S.L."/>
        </authorList>
    </citation>
    <scope>NUCLEOTIDE SEQUENCE</scope>
    <source>
        <strain evidence="3">NS2018</strain>
        <tissue evidence="3">Leaf</tissue>
    </source>
</reference>
<feature type="compositionally biased region" description="Polar residues" evidence="1">
    <location>
        <begin position="390"/>
        <end position="400"/>
    </location>
</feature>
<reference evidence="3" key="1">
    <citation type="journal article" date="2022" name="Plant J.">
        <title>Strategies of tolerance reflected in two North American maple genomes.</title>
        <authorList>
            <person name="McEvoy S.L."/>
            <person name="Sezen U.U."/>
            <person name="Trouern-Trend A."/>
            <person name="McMahon S.M."/>
            <person name="Schaberg P.G."/>
            <person name="Yang J."/>
            <person name="Wegrzyn J.L."/>
            <person name="Swenson N.G."/>
        </authorList>
    </citation>
    <scope>NUCLEOTIDE SEQUENCE</scope>
    <source>
        <strain evidence="3">NS2018</strain>
    </source>
</reference>
<feature type="region of interest" description="Disordered" evidence="1">
    <location>
        <begin position="390"/>
        <end position="410"/>
    </location>
</feature>
<accession>A0AA39SEH0</accession>
<organism evidence="3 4">
    <name type="scientific">Acer saccharum</name>
    <name type="common">Sugar maple</name>
    <dbReference type="NCBI Taxonomy" id="4024"/>
    <lineage>
        <taxon>Eukaryota</taxon>
        <taxon>Viridiplantae</taxon>
        <taxon>Streptophyta</taxon>
        <taxon>Embryophyta</taxon>
        <taxon>Tracheophyta</taxon>
        <taxon>Spermatophyta</taxon>
        <taxon>Magnoliopsida</taxon>
        <taxon>eudicotyledons</taxon>
        <taxon>Gunneridae</taxon>
        <taxon>Pentapetalae</taxon>
        <taxon>rosids</taxon>
        <taxon>malvids</taxon>
        <taxon>Sapindales</taxon>
        <taxon>Sapindaceae</taxon>
        <taxon>Hippocastanoideae</taxon>
        <taxon>Acereae</taxon>
        <taxon>Acer</taxon>
    </lineage>
</organism>
<feature type="region of interest" description="Disordered" evidence="1">
    <location>
        <begin position="1"/>
        <end position="23"/>
    </location>
</feature>
<comment type="caution">
    <text evidence="3">The sequence shown here is derived from an EMBL/GenBank/DDBJ whole genome shotgun (WGS) entry which is preliminary data.</text>
</comment>
<dbReference type="AlphaFoldDB" id="A0AA39SEH0"/>
<name>A0AA39SEH0_ACESA</name>
<sequence>MAGPDGVVHSDEPQLTPISDEPQTTSILTELTNRMAEVLTKASTPTPTPTLTFDTSAALIGTKLDGTNYALWSQVVEMYISGKDKLGYINGDFPQPLQTDPSFKKWRTDNAIVKGWLINSMDPLLIGNFIRFSTAKLVWDSIATTFFDGSDTSQVYDLRRRVSRLKQTGGSLEKYYNDLQGLWREIDFRRPNPMICAADIQNITTCFKKIGCMSSWMALMIGLTKFEAVMITGGTDDTPGAVLVSKGLKQGQPTPSSIGSLSLGNGKFDIGYKQRVSSNGTKCSHCGSMKHTRETCFKLHGYPDWWHELQTRKRHDANKTNGGTGKAAVATTGAHLSLTPPVETPQGNLSTSNPGKHGNTLFSSHRNADSHAWILDFGATDHMTFDARDFSQTSSPQRTKPSIEPAAPSEVDRVPRMVPEVESVVSSEVDRVPRMVPKAEIALEAEIEPLHPLVPEDPSPENILEVSSPITSQISNDMDTLVGHKLPFRHNHGKPPYRYSPEVEERRSKYPIANYVTTEKLSEPLKTFMDDLSSMHIPTNVEEVLTDPNKL</sequence>
<feature type="domain" description="Retrotransposon Copia-like N-terminal" evidence="2">
    <location>
        <begin position="55"/>
        <end position="96"/>
    </location>
</feature>
<dbReference type="Proteomes" id="UP001168877">
    <property type="component" value="Unassembled WGS sequence"/>
</dbReference>
<keyword evidence="4" id="KW-1185">Reference proteome</keyword>
<gene>
    <name evidence="3" type="ORF">LWI29_024180</name>
</gene>
<dbReference type="Pfam" id="PF14244">
    <property type="entry name" value="Retrotran_gag_3"/>
    <property type="match status" value="1"/>
</dbReference>
<evidence type="ECO:0000259" key="2">
    <source>
        <dbReference type="Pfam" id="PF14244"/>
    </source>
</evidence>
<evidence type="ECO:0000256" key="1">
    <source>
        <dbReference type="SAM" id="MobiDB-lite"/>
    </source>
</evidence>
<dbReference type="InterPro" id="IPR029472">
    <property type="entry name" value="Copia-like_N"/>
</dbReference>
<evidence type="ECO:0000313" key="4">
    <source>
        <dbReference type="Proteomes" id="UP001168877"/>
    </source>
</evidence>
<protein>
    <recommendedName>
        <fullName evidence="2">Retrotransposon Copia-like N-terminal domain-containing protein</fullName>
    </recommendedName>
</protein>
<proteinExistence type="predicted"/>
<evidence type="ECO:0000313" key="3">
    <source>
        <dbReference type="EMBL" id="KAK0592717.1"/>
    </source>
</evidence>